<reference evidence="2" key="1">
    <citation type="submission" date="2019-04" db="EMBL/GenBank/DDBJ databases">
        <title>Evolution of Biomass-Degrading Anaerobic Consortia Revealed by Metagenomics.</title>
        <authorList>
            <person name="Peng X."/>
        </authorList>
    </citation>
    <scope>NUCLEOTIDE SEQUENCE</scope>
    <source>
        <strain evidence="2">SIG551</strain>
    </source>
</reference>
<dbReference type="Pfam" id="PF03432">
    <property type="entry name" value="Relaxase"/>
    <property type="match status" value="1"/>
</dbReference>
<evidence type="ECO:0000313" key="3">
    <source>
        <dbReference type="Proteomes" id="UP000754750"/>
    </source>
</evidence>
<sequence length="391" mass="45012">MAIVKPIKVRVGNLAGLRGVLNYIKADFKTKNGTLVFGKDCIPEKAFEQMLITKKALHKDTGRQYAHFVQSFYRYDNLTPEQALEIGQKFMERYEHFKDFQICAAVHTNGPQLHIHYVVNTVSHVDGRKWQSSPEDLKQMRSISDDLCREYGLNVYEKPHKGHRSYGEYKANYSWKQQLAEDVARCVRASSNTADFKLLLSECGVDCDIGKKKSLLFTVQAGTYGLEEERKCSNWKLMSYGDFTSENIMQSIGFNDFVIDAAWHDFHLVSEVLAALGASDHPDEPQIYEKTFLANLCPEDFKGKTKLQIEQILAERKYQELIAAQTKAIQERIAAEQAQAAILHRSIAGLIEEFIHWQQQKQLDKQYEIQKNSGNTMEAKIYDEENEWELY</sequence>
<dbReference type="InterPro" id="IPR005094">
    <property type="entry name" value="Endonuclease_MobA/VirD2"/>
</dbReference>
<feature type="domain" description="MobA/VirD2-like nuclease" evidence="1">
    <location>
        <begin position="23"/>
        <end position="153"/>
    </location>
</feature>
<proteinExistence type="predicted"/>
<accession>A0A928Q1U2</accession>
<evidence type="ECO:0000313" key="2">
    <source>
        <dbReference type="EMBL" id="MBE6832228.1"/>
    </source>
</evidence>
<dbReference type="Proteomes" id="UP000754750">
    <property type="component" value="Unassembled WGS sequence"/>
</dbReference>
<evidence type="ECO:0000259" key="1">
    <source>
        <dbReference type="Pfam" id="PF03432"/>
    </source>
</evidence>
<dbReference type="AlphaFoldDB" id="A0A928Q1U2"/>
<comment type="caution">
    <text evidence="2">The sequence shown here is derived from an EMBL/GenBank/DDBJ whole genome shotgun (WGS) entry which is preliminary data.</text>
</comment>
<dbReference type="EMBL" id="SVNY01000001">
    <property type="protein sequence ID" value="MBE6832228.1"/>
    <property type="molecule type" value="Genomic_DNA"/>
</dbReference>
<protein>
    <recommendedName>
        <fullName evidence="1">MobA/VirD2-like nuclease domain-containing protein</fullName>
    </recommendedName>
</protein>
<name>A0A928Q1U2_9FIRM</name>
<organism evidence="2 3">
    <name type="scientific">Faecalispora sporosphaeroides</name>
    <dbReference type="NCBI Taxonomy" id="1549"/>
    <lineage>
        <taxon>Bacteria</taxon>
        <taxon>Bacillati</taxon>
        <taxon>Bacillota</taxon>
        <taxon>Clostridia</taxon>
        <taxon>Eubacteriales</taxon>
        <taxon>Oscillospiraceae</taxon>
        <taxon>Faecalispora</taxon>
    </lineage>
</organism>
<dbReference type="RefSeq" id="WP_326839767.1">
    <property type="nucleotide sequence ID" value="NZ_SVNY01000001.1"/>
</dbReference>
<gene>
    <name evidence="2" type="ORF">E7512_01360</name>
</gene>